<protein>
    <submittedName>
        <fullName evidence="1">Uncharacterized protein</fullName>
    </submittedName>
</protein>
<dbReference type="RefSeq" id="WP_224612436.1">
    <property type="nucleotide sequence ID" value="NZ_JAIQXV010000027.1"/>
</dbReference>
<sequence>MLDLAALSALTPEERLVRYQELRALIAPLEAEKDALNALIKADLQGGLTVQSAGLRAVLKTSHSTVYPLESFVEQFGADQALAVATIDAKKVQNLIKTKVLHAGEVKEVAVTVPRSTALVIELVDKGEGRAA</sequence>
<proteinExistence type="predicted"/>
<organism evidence="1 2">
    <name type="scientific">Deinococcus multiflagellatus</name>
    <dbReference type="NCBI Taxonomy" id="1656887"/>
    <lineage>
        <taxon>Bacteria</taxon>
        <taxon>Thermotogati</taxon>
        <taxon>Deinococcota</taxon>
        <taxon>Deinococci</taxon>
        <taxon>Deinococcales</taxon>
        <taxon>Deinococcaceae</taxon>
        <taxon>Deinococcus</taxon>
    </lineage>
</organism>
<dbReference type="EMBL" id="JBHSWB010000002">
    <property type="protein sequence ID" value="MFC6662708.1"/>
    <property type="molecule type" value="Genomic_DNA"/>
</dbReference>
<keyword evidence="2" id="KW-1185">Reference proteome</keyword>
<evidence type="ECO:0000313" key="1">
    <source>
        <dbReference type="EMBL" id="MFC6662708.1"/>
    </source>
</evidence>
<name>A0ABW1ZQ80_9DEIO</name>
<reference evidence="2" key="1">
    <citation type="journal article" date="2019" name="Int. J. Syst. Evol. Microbiol.">
        <title>The Global Catalogue of Microorganisms (GCM) 10K type strain sequencing project: providing services to taxonomists for standard genome sequencing and annotation.</title>
        <authorList>
            <consortium name="The Broad Institute Genomics Platform"/>
            <consortium name="The Broad Institute Genome Sequencing Center for Infectious Disease"/>
            <person name="Wu L."/>
            <person name="Ma J."/>
        </authorList>
    </citation>
    <scope>NUCLEOTIDE SEQUENCE [LARGE SCALE GENOMIC DNA]</scope>
    <source>
        <strain evidence="2">CCUG 63830</strain>
    </source>
</reference>
<evidence type="ECO:0000313" key="2">
    <source>
        <dbReference type="Proteomes" id="UP001596317"/>
    </source>
</evidence>
<comment type="caution">
    <text evidence="1">The sequence shown here is derived from an EMBL/GenBank/DDBJ whole genome shotgun (WGS) entry which is preliminary data.</text>
</comment>
<gene>
    <name evidence="1" type="ORF">ACFP90_21895</name>
</gene>
<dbReference type="Proteomes" id="UP001596317">
    <property type="component" value="Unassembled WGS sequence"/>
</dbReference>
<accession>A0ABW1ZQ80</accession>